<evidence type="ECO:0000256" key="1">
    <source>
        <dbReference type="SAM" id="Phobius"/>
    </source>
</evidence>
<dbReference type="InterPro" id="IPR002881">
    <property type="entry name" value="DUF58"/>
</dbReference>
<dbReference type="EMBL" id="SIHJ01000001">
    <property type="protein sequence ID" value="TWT36899.1"/>
    <property type="molecule type" value="Genomic_DNA"/>
</dbReference>
<dbReference type="SUPFAM" id="SSF53300">
    <property type="entry name" value="vWA-like"/>
    <property type="match status" value="1"/>
</dbReference>
<gene>
    <name evidence="3" type="ORF">KOR34_18440</name>
</gene>
<dbReference type="PANTHER" id="PTHR33608">
    <property type="entry name" value="BLL2464 PROTEIN"/>
    <property type="match status" value="1"/>
</dbReference>
<feature type="transmembrane region" description="Helical" evidence="1">
    <location>
        <begin position="83"/>
        <end position="102"/>
    </location>
</feature>
<dbReference type="Proteomes" id="UP000316714">
    <property type="component" value="Unassembled WGS sequence"/>
</dbReference>
<evidence type="ECO:0000259" key="2">
    <source>
        <dbReference type="Pfam" id="PF01882"/>
    </source>
</evidence>
<keyword evidence="4" id="KW-1185">Reference proteome</keyword>
<sequence length="531" mass="59302">MLLTYLLPAALLLTLFAWLAREVFGWSPKVVRSVIVAVWAPFLLEWGRQSFSDGTPMVFLLVVLGVALGLLAKWGAVYPNRPLVLLLLAPAVLAVSLVFLPAMWVGVAAINALLAVAAVVDLFSLARAEAFSAERQVGLTASLGKSHPVSLTIANRAARGQPVRIRDGVPPELTADPDEFLINLAAESRSTLRYDLRAASRGEFLLSEVHLSVRSRLGLWQRLLRLPCKSRLNVYPDMKQLGEYAVLARTNRLSLMGLRRTRKIGQDNEFERLRDYTLDDNYKHIEWRSTARRGKLTVKDFQANQSQRIVFLVDCGRMMTGEAAGVSMLDHALNSALLLSFVALRQNDQVGLMCFSDDVHSFLPPKGGREQMNRILHACYNQFPRMVESRYDEAFHRLSETVRKRTLVILITNVIDEVNANQVSRHLTTLSGKHLPMGVMLRDHALFDPIDAVEPEYEAHLADGGNQPGGVLAIPEPRLYQAAAAADILLWRRRVLANLETKGVLLVDTFPEKLTAPLVNQYMEIKARHLL</sequence>
<proteinExistence type="predicted"/>
<reference evidence="3 4" key="1">
    <citation type="submission" date="2019-02" db="EMBL/GenBank/DDBJ databases">
        <title>Deep-cultivation of Planctomycetes and their phenomic and genomic characterization uncovers novel biology.</title>
        <authorList>
            <person name="Wiegand S."/>
            <person name="Jogler M."/>
            <person name="Boedeker C."/>
            <person name="Pinto D."/>
            <person name="Vollmers J."/>
            <person name="Rivas-Marin E."/>
            <person name="Kohn T."/>
            <person name="Peeters S.H."/>
            <person name="Heuer A."/>
            <person name="Rast P."/>
            <person name="Oberbeckmann S."/>
            <person name="Bunk B."/>
            <person name="Jeske O."/>
            <person name="Meyerdierks A."/>
            <person name="Storesund J.E."/>
            <person name="Kallscheuer N."/>
            <person name="Luecker S."/>
            <person name="Lage O.M."/>
            <person name="Pohl T."/>
            <person name="Merkel B.J."/>
            <person name="Hornburger P."/>
            <person name="Mueller R.-W."/>
            <person name="Bruemmer F."/>
            <person name="Labrenz M."/>
            <person name="Spormann A.M."/>
            <person name="Op Den Camp H."/>
            <person name="Overmann J."/>
            <person name="Amann R."/>
            <person name="Jetten M.S.M."/>
            <person name="Mascher T."/>
            <person name="Medema M.H."/>
            <person name="Devos D.P."/>
            <person name="Kaster A.-K."/>
            <person name="Ovreas L."/>
            <person name="Rohde M."/>
            <person name="Galperin M.Y."/>
            <person name="Jogler C."/>
        </authorList>
    </citation>
    <scope>NUCLEOTIDE SEQUENCE [LARGE SCALE GENOMIC DNA]</scope>
    <source>
        <strain evidence="3 4">KOR34</strain>
    </source>
</reference>
<dbReference type="InterPro" id="IPR036465">
    <property type="entry name" value="vWFA_dom_sf"/>
</dbReference>
<keyword evidence="1" id="KW-0472">Membrane</keyword>
<dbReference type="RefSeq" id="WP_261342643.1">
    <property type="nucleotide sequence ID" value="NZ_SIHJ01000001.1"/>
</dbReference>
<organism evidence="3 4">
    <name type="scientific">Posidoniimonas corsicana</name>
    <dbReference type="NCBI Taxonomy" id="1938618"/>
    <lineage>
        <taxon>Bacteria</taxon>
        <taxon>Pseudomonadati</taxon>
        <taxon>Planctomycetota</taxon>
        <taxon>Planctomycetia</taxon>
        <taxon>Pirellulales</taxon>
        <taxon>Lacipirellulaceae</taxon>
        <taxon>Posidoniimonas</taxon>
    </lineage>
</organism>
<keyword evidence="1" id="KW-1133">Transmembrane helix</keyword>
<dbReference type="AlphaFoldDB" id="A0A5C5VG69"/>
<feature type="transmembrane region" description="Helical" evidence="1">
    <location>
        <begin position="57"/>
        <end position="76"/>
    </location>
</feature>
<evidence type="ECO:0000313" key="3">
    <source>
        <dbReference type="EMBL" id="TWT36899.1"/>
    </source>
</evidence>
<accession>A0A5C5VG69</accession>
<dbReference type="PANTHER" id="PTHR33608:SF3">
    <property type="entry name" value="SLR2013 PROTEIN"/>
    <property type="match status" value="1"/>
</dbReference>
<keyword evidence="1" id="KW-0812">Transmembrane</keyword>
<dbReference type="Pfam" id="PF01882">
    <property type="entry name" value="DUF58"/>
    <property type="match status" value="1"/>
</dbReference>
<evidence type="ECO:0000313" key="4">
    <source>
        <dbReference type="Proteomes" id="UP000316714"/>
    </source>
</evidence>
<name>A0A5C5VG69_9BACT</name>
<comment type="caution">
    <text evidence="3">The sequence shown here is derived from an EMBL/GenBank/DDBJ whole genome shotgun (WGS) entry which is preliminary data.</text>
</comment>
<feature type="domain" description="DUF58" evidence="2">
    <location>
        <begin position="273"/>
        <end position="444"/>
    </location>
</feature>
<protein>
    <recommendedName>
        <fullName evidence="2">DUF58 domain-containing protein</fullName>
    </recommendedName>
</protein>
<dbReference type="Gene3D" id="3.40.50.410">
    <property type="entry name" value="von Willebrand factor, type A domain"/>
    <property type="match status" value="1"/>
</dbReference>